<dbReference type="InterPro" id="IPR011250">
    <property type="entry name" value="OMP/PagP_B-barrel"/>
</dbReference>
<dbReference type="RefSeq" id="WP_168036582.1">
    <property type="nucleotide sequence ID" value="NZ_JAATJH010000002.1"/>
</dbReference>
<dbReference type="SUPFAM" id="SSF56925">
    <property type="entry name" value="OMPA-like"/>
    <property type="match status" value="1"/>
</dbReference>
<dbReference type="EMBL" id="JAATJH010000002">
    <property type="protein sequence ID" value="NJC25804.1"/>
    <property type="molecule type" value="Genomic_DNA"/>
</dbReference>
<accession>A0ABX0XA23</accession>
<comment type="caution">
    <text evidence="1">The sequence shown here is derived from an EMBL/GenBank/DDBJ whole genome shotgun (WGS) entry which is preliminary data.</text>
</comment>
<protein>
    <submittedName>
        <fullName evidence="1">Uncharacterized protein</fullName>
    </submittedName>
</protein>
<sequence>MRHITLLITLITTLSLSAQIEKGDWLLSYDTDVSNVANFETTIASTNLNGTIFTELEETTLGFSVSARYALTNRFLVGMETSYFSGFGEGFNADFLQLSPNVRYYVTDTPGADLFVGLALDYSFTSRSDNQLGAGLEVGYQLSLTDNVLFAPVLAYNVGNFSNGVSLGTRFEFNLRPRAEAFVPRGYVKGDYLLGTNLFLANFQRLGTSVTVLPSAYRFLNERTAIGAGVLLGYGRIGDRSNRLLSSFNLAADVRLRRFFGKVSRLRFFGETSVGAGFSTASGSFTTSGIIDGGSRFNLALGLAGGGQYFLREDFALEFGPSFRYLTGELSGTGYFGLSAGIRWVIRR</sequence>
<proteinExistence type="predicted"/>
<name>A0ABX0XA23_9BACT</name>
<organism evidence="1 2">
    <name type="scientific">Neolewinella antarctica</name>
    <dbReference type="NCBI Taxonomy" id="442734"/>
    <lineage>
        <taxon>Bacteria</taxon>
        <taxon>Pseudomonadati</taxon>
        <taxon>Bacteroidota</taxon>
        <taxon>Saprospiria</taxon>
        <taxon>Saprospirales</taxon>
        <taxon>Lewinellaceae</taxon>
        <taxon>Neolewinella</taxon>
    </lineage>
</organism>
<reference evidence="1 2" key="1">
    <citation type="submission" date="2020-03" db="EMBL/GenBank/DDBJ databases">
        <title>Genomic Encyclopedia of Type Strains, Phase IV (KMG-IV): sequencing the most valuable type-strain genomes for metagenomic binning, comparative biology and taxonomic classification.</title>
        <authorList>
            <person name="Goeker M."/>
        </authorList>
    </citation>
    <scope>NUCLEOTIDE SEQUENCE [LARGE SCALE GENOMIC DNA]</scope>
    <source>
        <strain evidence="1 2">DSM 105096</strain>
    </source>
</reference>
<dbReference type="Proteomes" id="UP000770785">
    <property type="component" value="Unassembled WGS sequence"/>
</dbReference>
<evidence type="ECO:0000313" key="1">
    <source>
        <dbReference type="EMBL" id="NJC25804.1"/>
    </source>
</evidence>
<evidence type="ECO:0000313" key="2">
    <source>
        <dbReference type="Proteomes" id="UP000770785"/>
    </source>
</evidence>
<keyword evidence="2" id="KW-1185">Reference proteome</keyword>
<gene>
    <name evidence="1" type="ORF">GGR27_001303</name>
</gene>